<dbReference type="EMBL" id="JACTSG010000004">
    <property type="protein sequence ID" value="MBK2302670.1"/>
    <property type="molecule type" value="Genomic_DNA"/>
</dbReference>
<keyword evidence="2" id="KW-1185">Reference proteome</keyword>
<comment type="caution">
    <text evidence="1">The sequence shown here is derived from an EMBL/GenBank/DDBJ whole genome shotgun (WGS) entry which is preliminary data.</text>
</comment>
<accession>A0ABS1GCZ3</accession>
<gene>
    <name evidence="1" type="ORF">IBE52_07055</name>
</gene>
<dbReference type="Proteomes" id="UP000760407">
    <property type="component" value="Unassembled WGS sequence"/>
</dbReference>
<evidence type="ECO:0000313" key="2">
    <source>
        <dbReference type="Proteomes" id="UP000760407"/>
    </source>
</evidence>
<name>A0ABS1GCZ3_9GAMM</name>
<dbReference type="Pfam" id="PF04985">
    <property type="entry name" value="Phage_tube"/>
    <property type="match status" value="1"/>
</dbReference>
<evidence type="ECO:0000313" key="1">
    <source>
        <dbReference type="EMBL" id="MBK2302670.1"/>
    </source>
</evidence>
<proteinExistence type="predicted"/>
<reference evidence="1 2" key="1">
    <citation type="submission" date="2020-08" db="EMBL/GenBank/DDBJ databases">
        <title>Comparative genomics of Francisella species.</title>
        <authorList>
            <person name="Sahl J."/>
            <person name="Sjodin A."/>
            <person name="Wagner D."/>
            <person name="Forsman M."/>
        </authorList>
    </citation>
    <scope>NUCLEOTIDE SEQUENCE [LARGE SCALE GENOMIC DNA]</scope>
    <source>
        <strain evidence="1 2">F1093</strain>
    </source>
</reference>
<dbReference type="RefSeq" id="WP_200166845.1">
    <property type="nucleotide sequence ID" value="NZ_JACTSG010000004.1"/>
</dbReference>
<sequence length="159" mass="17410">MFNGLLLNWSVYVDGANFVGRTSKATLPKVTPKMQEHFGAGMSAPIDIDTMKVEKMEFTAEISGIQKELYKVVGRADVPIILRAQIRNEGGENESVIAEMRGYIDIDPGDLEPDGKGQTNIKMAVHYYRLAIAGEDVIEIDPLNGVRNISGSNQLASIL</sequence>
<protein>
    <submittedName>
        <fullName evidence="1">Phage major tail tube protein</fullName>
    </submittedName>
</protein>
<dbReference type="InterPro" id="IPR006498">
    <property type="entry name" value="Tail_tube"/>
</dbReference>
<organism evidence="1 2">
    <name type="scientific">Francisella philomiragia</name>
    <dbReference type="NCBI Taxonomy" id="28110"/>
    <lineage>
        <taxon>Bacteria</taxon>
        <taxon>Pseudomonadati</taxon>
        <taxon>Pseudomonadota</taxon>
        <taxon>Gammaproteobacteria</taxon>
        <taxon>Thiotrichales</taxon>
        <taxon>Francisellaceae</taxon>
        <taxon>Francisella</taxon>
    </lineage>
</organism>